<dbReference type="PANTHER" id="PTHR43646">
    <property type="entry name" value="GLYCOSYLTRANSFERASE"/>
    <property type="match status" value="1"/>
</dbReference>
<dbReference type="OrthoDB" id="5291101at2"/>
<keyword evidence="5" id="KW-0472">Membrane</keyword>
<dbReference type="Proteomes" id="UP000218677">
    <property type="component" value="Unassembled WGS sequence"/>
</dbReference>
<proteinExistence type="predicted"/>
<dbReference type="InterPro" id="IPR026461">
    <property type="entry name" value="Trfase_2_rSAM/seldom_assoc"/>
</dbReference>
<dbReference type="InterPro" id="IPR029044">
    <property type="entry name" value="Nucleotide-diphossugar_trans"/>
</dbReference>
<keyword evidence="4 7" id="KW-0808">Transferase</keyword>
<reference evidence="8" key="1">
    <citation type="submission" date="2017-09" db="EMBL/GenBank/DDBJ databases">
        <authorList>
            <person name="Cho G.-S."/>
            <person name="Oguntoyinbo F.A."/>
            <person name="Cnockaert M."/>
            <person name="Kabisch J."/>
            <person name="Neve H."/>
            <person name="Bockelmann W."/>
            <person name="Wenning M."/>
            <person name="Franz C.M."/>
            <person name="Vandamme P."/>
        </authorList>
    </citation>
    <scope>NUCLEOTIDE SEQUENCE [LARGE SCALE GENOMIC DNA]</scope>
    <source>
        <strain evidence="8">MBT G8648</strain>
    </source>
</reference>
<dbReference type="GO" id="GO:0016757">
    <property type="term" value="F:glycosyltransferase activity"/>
    <property type="evidence" value="ECO:0007669"/>
    <property type="project" value="UniProtKB-KW"/>
</dbReference>
<dbReference type="NCBIfam" id="TIGR04283">
    <property type="entry name" value="glyco_like_mftF"/>
    <property type="match status" value="1"/>
</dbReference>
<keyword evidence="2" id="KW-1003">Cell membrane</keyword>
<dbReference type="Pfam" id="PF00535">
    <property type="entry name" value="Glycos_transf_2"/>
    <property type="match status" value="1"/>
</dbReference>
<feature type="domain" description="Glycosyltransferase 2-like" evidence="6">
    <location>
        <begin position="23"/>
        <end position="128"/>
    </location>
</feature>
<dbReference type="PANTHER" id="PTHR43646:SF2">
    <property type="entry name" value="GLYCOSYLTRANSFERASE 2-LIKE DOMAIN-CONTAINING PROTEIN"/>
    <property type="match status" value="1"/>
</dbReference>
<keyword evidence="3" id="KW-0328">Glycosyltransferase</keyword>
<evidence type="ECO:0000256" key="2">
    <source>
        <dbReference type="ARBA" id="ARBA00022475"/>
    </source>
</evidence>
<comment type="subcellular location">
    <subcellularLocation>
        <location evidence="1">Cell membrane</location>
    </subcellularLocation>
</comment>
<evidence type="ECO:0000256" key="3">
    <source>
        <dbReference type="ARBA" id="ARBA00022676"/>
    </source>
</evidence>
<evidence type="ECO:0000256" key="5">
    <source>
        <dbReference type="ARBA" id="ARBA00023136"/>
    </source>
</evidence>
<accession>A0A2A4HPW3</accession>
<gene>
    <name evidence="7" type="ORF">CPA45_03670</name>
</gene>
<dbReference type="AlphaFoldDB" id="A0A2A4HPW3"/>
<protein>
    <submittedName>
        <fullName evidence="7">Glycosyl transferase</fullName>
    </submittedName>
</protein>
<keyword evidence="8" id="KW-1185">Reference proteome</keyword>
<dbReference type="SUPFAM" id="SSF53448">
    <property type="entry name" value="Nucleotide-diphospho-sugar transferases"/>
    <property type="match status" value="1"/>
</dbReference>
<dbReference type="InterPro" id="IPR001173">
    <property type="entry name" value="Glyco_trans_2-like"/>
</dbReference>
<comment type="caution">
    <text evidence="7">The sequence shown here is derived from an EMBL/GenBank/DDBJ whole genome shotgun (WGS) entry which is preliminary data.</text>
</comment>
<evidence type="ECO:0000313" key="7">
    <source>
        <dbReference type="EMBL" id="PCF96820.1"/>
    </source>
</evidence>
<dbReference type="CDD" id="cd02522">
    <property type="entry name" value="GT_2_like_a"/>
    <property type="match status" value="1"/>
</dbReference>
<evidence type="ECO:0000259" key="6">
    <source>
        <dbReference type="Pfam" id="PF00535"/>
    </source>
</evidence>
<organism evidence="7 8">
    <name type="scientific">Vreelandella nigrificans</name>
    <dbReference type="NCBI Taxonomy" id="2042704"/>
    <lineage>
        <taxon>Bacteria</taxon>
        <taxon>Pseudomonadati</taxon>
        <taxon>Pseudomonadota</taxon>
        <taxon>Gammaproteobacteria</taxon>
        <taxon>Oceanospirillales</taxon>
        <taxon>Halomonadaceae</taxon>
        <taxon>Vreelandella</taxon>
    </lineage>
</organism>
<evidence type="ECO:0000313" key="8">
    <source>
        <dbReference type="Proteomes" id="UP000218677"/>
    </source>
</evidence>
<dbReference type="Gene3D" id="3.90.550.10">
    <property type="entry name" value="Spore Coat Polysaccharide Biosynthesis Protein SpsA, Chain A"/>
    <property type="match status" value="1"/>
</dbReference>
<evidence type="ECO:0000256" key="4">
    <source>
        <dbReference type="ARBA" id="ARBA00022679"/>
    </source>
</evidence>
<dbReference type="GO" id="GO:0005886">
    <property type="term" value="C:plasma membrane"/>
    <property type="evidence" value="ECO:0007669"/>
    <property type="project" value="UniProtKB-SubCell"/>
</dbReference>
<dbReference type="EMBL" id="NWUX01000002">
    <property type="protein sequence ID" value="PCF96820.1"/>
    <property type="molecule type" value="Genomic_DNA"/>
</dbReference>
<evidence type="ECO:0000256" key="1">
    <source>
        <dbReference type="ARBA" id="ARBA00004236"/>
    </source>
</evidence>
<name>A0A2A4HPW3_9GAMM</name>
<sequence>MLPQLEVQSLPLVNDSAPPPRLSIVIPMLNEAPGIEAALAPLQPLRADSVEVIVVDGGSTDNSVVLATPLADRVFACKPGRAKQMNHGAHHALAPALLFLHADTHFCPGDEERAVASIEDALNTHDWGRFDIRLAGQSRLLPMVSILMNLRSRCTGIATGDQGIFMRRETFLIVGGFPDQPLMEDIELSKRLKNLAPPAYLSAKVISSGRRWDKLGAWKTIFLMWRLRYRYWRGVSASQLAKEYHNAR</sequence>